<feature type="region of interest" description="Disordered" evidence="2">
    <location>
        <begin position="287"/>
        <end position="309"/>
    </location>
</feature>
<feature type="signal peptide" evidence="3">
    <location>
        <begin position="1"/>
        <end position="21"/>
    </location>
</feature>
<dbReference type="GO" id="GO:0016798">
    <property type="term" value="F:hydrolase activity, acting on glycosyl bonds"/>
    <property type="evidence" value="ECO:0007669"/>
    <property type="project" value="InterPro"/>
</dbReference>
<sequence>MKLMKLFRTAILAGLLQRAWASCSPNLLTNGDFETGTMEGWTQGIGTLSMASDDGSSYYLVGADAVVSISEWQVYFYQTVDAIVEGTEYTISFDMRFTQSYTTNVVLTARIGTTLAGSTTLSPATVGLDWVTYSYSITPATTSQAFYISVSTVRSMTFDFDNISLVEANVVCPTSTVAATSSTASVASVASSIASVSSSIASVSSTASAVSSAIPSASSSQLTAISSQLTAISSQLTAISSQLTAISSPISSMVPASASAVPASSSSVITPVGSSSSFPFTVSSSSSSTLSVSTSSSVGTSSSAGLSSKGTAAVSVSPTVFTETQTVLKTEIVTVSTACAHEL</sequence>
<feature type="domain" description="CBM-cenC" evidence="4">
    <location>
        <begin position="26"/>
        <end position="151"/>
    </location>
</feature>
<keyword evidence="6" id="KW-1185">Reference proteome</keyword>
<feature type="chain" id="PRO_5012318437" description="CBM-cenC domain-containing protein" evidence="3">
    <location>
        <begin position="22"/>
        <end position="343"/>
    </location>
</feature>
<dbReference type="Gene3D" id="2.60.120.260">
    <property type="entry name" value="Galactose-binding domain-like"/>
    <property type="match status" value="1"/>
</dbReference>
<dbReference type="InterPro" id="IPR003305">
    <property type="entry name" value="CenC_carb-bd"/>
</dbReference>
<evidence type="ECO:0000256" key="1">
    <source>
        <dbReference type="ARBA" id="ARBA00022801"/>
    </source>
</evidence>
<dbReference type="InterPro" id="IPR008979">
    <property type="entry name" value="Galactose-bd-like_sf"/>
</dbReference>
<evidence type="ECO:0000256" key="3">
    <source>
        <dbReference type="SAM" id="SignalP"/>
    </source>
</evidence>
<accession>A0A1L9SFR3</accession>
<dbReference type="SUPFAM" id="SSF49785">
    <property type="entry name" value="Galactose-binding domain-like"/>
    <property type="match status" value="1"/>
</dbReference>
<gene>
    <name evidence="5" type="ORF">ASPZODRAFT_133814</name>
</gene>
<evidence type="ECO:0000259" key="4">
    <source>
        <dbReference type="Pfam" id="PF02018"/>
    </source>
</evidence>
<keyword evidence="1" id="KW-0378">Hydrolase</keyword>
<dbReference type="Proteomes" id="UP000184188">
    <property type="component" value="Unassembled WGS sequence"/>
</dbReference>
<dbReference type="STRING" id="1073090.A0A1L9SFR3"/>
<evidence type="ECO:0000313" key="6">
    <source>
        <dbReference type="Proteomes" id="UP000184188"/>
    </source>
</evidence>
<keyword evidence="3" id="KW-0732">Signal</keyword>
<protein>
    <recommendedName>
        <fullName evidence="4">CBM-cenC domain-containing protein</fullName>
    </recommendedName>
</protein>
<proteinExistence type="predicted"/>
<evidence type="ECO:0000256" key="2">
    <source>
        <dbReference type="SAM" id="MobiDB-lite"/>
    </source>
</evidence>
<evidence type="ECO:0000313" key="5">
    <source>
        <dbReference type="EMBL" id="OJJ45958.1"/>
    </source>
</evidence>
<dbReference type="EMBL" id="KV878344">
    <property type="protein sequence ID" value="OJJ45958.1"/>
    <property type="molecule type" value="Genomic_DNA"/>
</dbReference>
<name>A0A1L9SFR3_9EURO</name>
<organism evidence="5 6">
    <name type="scientific">Penicilliopsis zonata CBS 506.65</name>
    <dbReference type="NCBI Taxonomy" id="1073090"/>
    <lineage>
        <taxon>Eukaryota</taxon>
        <taxon>Fungi</taxon>
        <taxon>Dikarya</taxon>
        <taxon>Ascomycota</taxon>
        <taxon>Pezizomycotina</taxon>
        <taxon>Eurotiomycetes</taxon>
        <taxon>Eurotiomycetidae</taxon>
        <taxon>Eurotiales</taxon>
        <taxon>Aspergillaceae</taxon>
        <taxon>Penicilliopsis</taxon>
    </lineage>
</organism>
<dbReference type="Pfam" id="PF02018">
    <property type="entry name" value="CBM_4_9"/>
    <property type="match status" value="1"/>
</dbReference>
<dbReference type="AlphaFoldDB" id="A0A1L9SFR3"/>
<dbReference type="RefSeq" id="XP_022580468.1">
    <property type="nucleotide sequence ID" value="XM_022723363.1"/>
</dbReference>
<dbReference type="VEuPathDB" id="FungiDB:ASPZODRAFT_133814"/>
<dbReference type="GeneID" id="34609828"/>
<reference evidence="6" key="1">
    <citation type="journal article" date="2017" name="Genome Biol.">
        <title>Comparative genomics reveals high biological diversity and specific adaptations in the industrially and medically important fungal genus Aspergillus.</title>
        <authorList>
            <person name="de Vries R.P."/>
            <person name="Riley R."/>
            <person name="Wiebenga A."/>
            <person name="Aguilar-Osorio G."/>
            <person name="Amillis S."/>
            <person name="Uchima C.A."/>
            <person name="Anderluh G."/>
            <person name="Asadollahi M."/>
            <person name="Askin M."/>
            <person name="Barry K."/>
            <person name="Battaglia E."/>
            <person name="Bayram O."/>
            <person name="Benocci T."/>
            <person name="Braus-Stromeyer S.A."/>
            <person name="Caldana C."/>
            <person name="Canovas D."/>
            <person name="Cerqueira G.C."/>
            <person name="Chen F."/>
            <person name="Chen W."/>
            <person name="Choi C."/>
            <person name="Clum A."/>
            <person name="Dos Santos R.A."/>
            <person name="Damasio A.R."/>
            <person name="Diallinas G."/>
            <person name="Emri T."/>
            <person name="Fekete E."/>
            <person name="Flipphi M."/>
            <person name="Freyberg S."/>
            <person name="Gallo A."/>
            <person name="Gournas C."/>
            <person name="Habgood R."/>
            <person name="Hainaut M."/>
            <person name="Harispe M.L."/>
            <person name="Henrissat B."/>
            <person name="Hilden K.S."/>
            <person name="Hope R."/>
            <person name="Hossain A."/>
            <person name="Karabika E."/>
            <person name="Karaffa L."/>
            <person name="Karanyi Z."/>
            <person name="Krasevec N."/>
            <person name="Kuo A."/>
            <person name="Kusch H."/>
            <person name="LaButti K."/>
            <person name="Lagendijk E.L."/>
            <person name="Lapidus A."/>
            <person name="Levasseur A."/>
            <person name="Lindquist E."/>
            <person name="Lipzen A."/>
            <person name="Logrieco A.F."/>
            <person name="MacCabe A."/>
            <person name="Maekelae M.R."/>
            <person name="Malavazi I."/>
            <person name="Melin P."/>
            <person name="Meyer V."/>
            <person name="Mielnichuk N."/>
            <person name="Miskei M."/>
            <person name="Molnar A.P."/>
            <person name="Mule G."/>
            <person name="Ngan C.Y."/>
            <person name="Orejas M."/>
            <person name="Orosz E."/>
            <person name="Ouedraogo J.P."/>
            <person name="Overkamp K.M."/>
            <person name="Park H.-S."/>
            <person name="Perrone G."/>
            <person name="Piumi F."/>
            <person name="Punt P.J."/>
            <person name="Ram A.F."/>
            <person name="Ramon A."/>
            <person name="Rauscher S."/>
            <person name="Record E."/>
            <person name="Riano-Pachon D.M."/>
            <person name="Robert V."/>
            <person name="Roehrig J."/>
            <person name="Ruller R."/>
            <person name="Salamov A."/>
            <person name="Salih N.S."/>
            <person name="Samson R.A."/>
            <person name="Sandor E."/>
            <person name="Sanguinetti M."/>
            <person name="Schuetze T."/>
            <person name="Sepcic K."/>
            <person name="Shelest E."/>
            <person name="Sherlock G."/>
            <person name="Sophianopoulou V."/>
            <person name="Squina F.M."/>
            <person name="Sun H."/>
            <person name="Susca A."/>
            <person name="Todd R.B."/>
            <person name="Tsang A."/>
            <person name="Unkles S.E."/>
            <person name="van de Wiele N."/>
            <person name="van Rossen-Uffink D."/>
            <person name="Oliveira J.V."/>
            <person name="Vesth T.C."/>
            <person name="Visser J."/>
            <person name="Yu J.-H."/>
            <person name="Zhou M."/>
            <person name="Andersen M.R."/>
            <person name="Archer D.B."/>
            <person name="Baker S.E."/>
            <person name="Benoit I."/>
            <person name="Brakhage A.A."/>
            <person name="Braus G.H."/>
            <person name="Fischer R."/>
            <person name="Frisvad J.C."/>
            <person name="Goldman G.H."/>
            <person name="Houbraken J."/>
            <person name="Oakley B."/>
            <person name="Pocsi I."/>
            <person name="Scazzocchio C."/>
            <person name="Seiboth B."/>
            <person name="vanKuyk P.A."/>
            <person name="Wortman J."/>
            <person name="Dyer P.S."/>
            <person name="Grigoriev I.V."/>
        </authorList>
    </citation>
    <scope>NUCLEOTIDE SEQUENCE [LARGE SCALE GENOMIC DNA]</scope>
    <source>
        <strain evidence="6">CBS 506.65</strain>
    </source>
</reference>